<evidence type="ECO:0000259" key="5">
    <source>
        <dbReference type="Pfam" id="PF01420"/>
    </source>
</evidence>
<protein>
    <submittedName>
        <fullName evidence="6">Restriction endonuclease subunit S</fullName>
    </submittedName>
</protein>
<keyword evidence="6" id="KW-0540">Nuclease</keyword>
<dbReference type="PANTHER" id="PTHR30408:SF12">
    <property type="entry name" value="TYPE I RESTRICTION ENZYME MJAVIII SPECIFICITY SUBUNIT"/>
    <property type="match status" value="1"/>
</dbReference>
<dbReference type="AlphaFoldDB" id="A0AB37E3S7"/>
<keyword evidence="3" id="KW-0238">DNA-binding</keyword>
<dbReference type="InterPro" id="IPR000055">
    <property type="entry name" value="Restrct_endonuc_typeI_TRD"/>
</dbReference>
<reference evidence="6 7" key="1">
    <citation type="submission" date="2020-01" db="EMBL/GenBank/DDBJ databases">
        <authorList>
            <person name="Wang S."/>
        </authorList>
    </citation>
    <scope>NUCLEOTIDE SEQUENCE [LARGE SCALE GENOMIC DNA]</scope>
    <source>
        <strain evidence="6 7">D151-2-6</strain>
    </source>
</reference>
<evidence type="ECO:0000256" key="2">
    <source>
        <dbReference type="ARBA" id="ARBA00022747"/>
    </source>
</evidence>
<dbReference type="EMBL" id="CP048751">
    <property type="protein sequence ID" value="QIH72051.1"/>
    <property type="molecule type" value="Genomic_DNA"/>
</dbReference>
<evidence type="ECO:0000313" key="6">
    <source>
        <dbReference type="EMBL" id="QIH72051.1"/>
    </source>
</evidence>
<dbReference type="InterPro" id="IPR044946">
    <property type="entry name" value="Restrct_endonuc_typeI_TRD_sf"/>
</dbReference>
<name>A0AB37E3S7_9CAUL</name>
<evidence type="ECO:0000256" key="3">
    <source>
        <dbReference type="ARBA" id="ARBA00023125"/>
    </source>
</evidence>
<keyword evidence="6" id="KW-0378">Hydrolase</keyword>
<keyword evidence="6" id="KW-0255">Endonuclease</keyword>
<dbReference type="REBASE" id="389676">
    <property type="entry name" value="S.Bme15126ORF3150P"/>
</dbReference>
<sequence length="397" mass="43272">MTMQGGIRPGYKQSEVGVIPEDWEVRSLGVLSEFITKGSTPTTYGFDWVQSGVLFLRSECVSEDGLDLEKSMFISETAHRTLRRSEVKDGDILVTITGNVGRIVRLSGIGAANLNQHIARVRIVAREADEEFLFHYLRQPEIRVFYNSITTGQAYPQLSLVQVRDTNVPLPSLPEQRGIAEALSDADTLIAALEGMIAKKRDLKQAAMQHLLTGKTRLPGFSGEWEVKRLGELCAMRSGEGITAKSIDESSAYPCYGGNGLRGYTTRFTHQGRYALIGRVGALCGNILLADGKFFASEHAIVVTALDRVDIGWLAVILDTLGLNRRAESSAQPVLTVSKLLILEVLAPPTKAEQTAIAEALSDMDADLAALEAQAAKARAVKQGMMQELLTGRVRLV</sequence>
<evidence type="ECO:0000256" key="4">
    <source>
        <dbReference type="SAM" id="Coils"/>
    </source>
</evidence>
<organism evidence="6 7">
    <name type="scientific">Brevundimonas mediterranea</name>
    <dbReference type="NCBI Taxonomy" id="74329"/>
    <lineage>
        <taxon>Bacteria</taxon>
        <taxon>Pseudomonadati</taxon>
        <taxon>Pseudomonadota</taxon>
        <taxon>Alphaproteobacteria</taxon>
        <taxon>Caulobacterales</taxon>
        <taxon>Caulobacteraceae</taxon>
        <taxon>Brevundimonas</taxon>
    </lineage>
</organism>
<dbReference type="CDD" id="cd17266">
    <property type="entry name" value="RMtype1_S_Sau1132ORF3780P-TRD2-CR2_like"/>
    <property type="match status" value="1"/>
</dbReference>
<gene>
    <name evidence="6" type="ORF">GYM46_03145</name>
</gene>
<feature type="coiled-coil region" evidence="4">
    <location>
        <begin position="361"/>
        <end position="388"/>
    </location>
</feature>
<evidence type="ECO:0000256" key="1">
    <source>
        <dbReference type="ARBA" id="ARBA00010923"/>
    </source>
</evidence>
<dbReference type="KEGG" id="bmed:GYM46_03145"/>
<feature type="domain" description="Type I restriction modification DNA specificity" evidence="5">
    <location>
        <begin position="20"/>
        <end position="194"/>
    </location>
</feature>
<dbReference type="SUPFAM" id="SSF116734">
    <property type="entry name" value="DNA methylase specificity domain"/>
    <property type="match status" value="2"/>
</dbReference>
<proteinExistence type="inferred from homology"/>
<dbReference type="PANTHER" id="PTHR30408">
    <property type="entry name" value="TYPE-1 RESTRICTION ENZYME ECOKI SPECIFICITY PROTEIN"/>
    <property type="match status" value="1"/>
</dbReference>
<dbReference type="InterPro" id="IPR052021">
    <property type="entry name" value="Type-I_RS_S_subunit"/>
</dbReference>
<dbReference type="Gene3D" id="3.90.220.20">
    <property type="entry name" value="DNA methylase specificity domains"/>
    <property type="match status" value="2"/>
</dbReference>
<dbReference type="Pfam" id="PF01420">
    <property type="entry name" value="Methylase_S"/>
    <property type="match status" value="2"/>
</dbReference>
<comment type="similarity">
    <text evidence="1">Belongs to the type-I restriction system S methylase family.</text>
</comment>
<keyword evidence="4" id="KW-0175">Coiled coil</keyword>
<feature type="domain" description="Type I restriction modification DNA specificity" evidence="5">
    <location>
        <begin position="224"/>
        <end position="374"/>
    </location>
</feature>
<dbReference type="GO" id="GO:0003677">
    <property type="term" value="F:DNA binding"/>
    <property type="evidence" value="ECO:0007669"/>
    <property type="project" value="UniProtKB-KW"/>
</dbReference>
<dbReference type="CDD" id="cd17246">
    <property type="entry name" value="RMtype1_S_SonII-TRD2-CR2_like"/>
    <property type="match status" value="1"/>
</dbReference>
<dbReference type="GO" id="GO:0004519">
    <property type="term" value="F:endonuclease activity"/>
    <property type="evidence" value="ECO:0007669"/>
    <property type="project" value="UniProtKB-KW"/>
</dbReference>
<dbReference type="Gene3D" id="1.10.287.1120">
    <property type="entry name" value="Bipartite methylase S protein"/>
    <property type="match status" value="1"/>
</dbReference>
<dbReference type="GO" id="GO:0009307">
    <property type="term" value="P:DNA restriction-modification system"/>
    <property type="evidence" value="ECO:0007669"/>
    <property type="project" value="UniProtKB-KW"/>
</dbReference>
<evidence type="ECO:0000313" key="7">
    <source>
        <dbReference type="Proteomes" id="UP000501325"/>
    </source>
</evidence>
<keyword evidence="2" id="KW-0680">Restriction system</keyword>
<dbReference type="Proteomes" id="UP000501325">
    <property type="component" value="Chromosome"/>
</dbReference>
<accession>A0AB37E3S7</accession>